<dbReference type="InterPro" id="IPR057601">
    <property type="entry name" value="Oar-like_b-barrel"/>
</dbReference>
<keyword evidence="6" id="KW-0998">Cell outer membrane</keyword>
<comment type="caution">
    <text evidence="10">The sequence shown here is derived from an EMBL/GenBank/DDBJ whole genome shotgun (WGS) entry which is preliminary data.</text>
</comment>
<evidence type="ECO:0000256" key="2">
    <source>
        <dbReference type="ARBA" id="ARBA00022448"/>
    </source>
</evidence>
<dbReference type="Pfam" id="PF07715">
    <property type="entry name" value="Plug"/>
    <property type="match status" value="1"/>
</dbReference>
<reference evidence="10 11" key="1">
    <citation type="submission" date="2021-10" db="EMBL/GenBank/DDBJ databases">
        <title>Draft genome of Aestuariibacter halophilus JC2043.</title>
        <authorList>
            <person name="Emsley S.A."/>
            <person name="Pfannmuller K.M."/>
            <person name="Ushijima B."/>
            <person name="Saw J.H."/>
            <person name="Videau P."/>
        </authorList>
    </citation>
    <scope>NUCLEOTIDE SEQUENCE [LARGE SCALE GENOMIC DNA]</scope>
    <source>
        <strain evidence="10 11">JC2043</strain>
    </source>
</reference>
<feature type="domain" description="TonB-dependent transporter Oar-like beta-barrel" evidence="9">
    <location>
        <begin position="353"/>
        <end position="861"/>
    </location>
</feature>
<sequence length="1032" mass="113025">MLKNTKLNRIAMAVALSVGMSTAAMAQETSSSLKGVITGPQGNPAPGTVVTITHVPSGSVKTAVVGASGQFSAKGLRVGGPYSVKFDSDKFADTTVNDVYLNLGEPLDLSLALEQMQDIESIVVTASSVSTSVFGETGPATNFSLSDLENAPAINRDINDVIRADPRVYIDESFNNAVQCAGASPRFNSLTLDGVRMNDNFGLNSNGYPTEAMPFSYDAIEQVAVELAPFDVQYGGFTACNINAVTKSGTNEIHGGLFYDYSSDSLKGDTADGEFQDNGDYTDKRYGFHVGFPILKDTLFFFGAYEKAESAELFEYDIGGRISQADIDRAIQIARDSYGYDAGGTPGSMPVEDEKLLLKLDWNINDDHRASLMYNWNDGFSLSQSDSGSGRTSLSNHFYERGAEIKSTVLSVYSDWTDDFTTELRIGKTDLDNRQTSIDAASGFAEVQIRTDGGGTIYIGPDDSRQSNDLNWDNFTMKLAGTYYADEHTITAGIEYEKLNVFNLFMQHTVGEYRFSSLDDFEAGTPSRIYYNNSAGTNNPADAGASFTTKMWTAYVQDDFYLTDDIQMMVGLRYDRWSTSDEPTFNQQFQDRYGFSNTGTVDGMDLLQPRVGFNWSLEDNLELRGGFGLYSGGNPNVWISNAYSNDGVTNIGLQDRSGESLFNKVLTGAGRPIYDIPQALFDAVAATSPSDGDGSVNATDPDFDVPSEWKFNIGATYVTEDDWVILADILYTDKQNSAIVYDLSVERTGATAPDGRPIYDSVDGRFSGSDHLLTNVSGGDGSSKVFSLAANKSFDNGLDVSAAYAFTRATDVNPMTSAVAFSNAGNVAVADQRNYGAATSDYEIRHRITLNLGYSHEFFDGYATRFNLFGNISEGKPVSFVYSDSGDMWEDQSDYRSLIYVPLLDDPNVVWADGEAAFNDLVEAEGLTRGEIMTRNSTSADWWVKFDLRVEQELPGFMDGHKASAFFVVKNLGNLINDEWGIMRQGSFVGDDIIEASINDQGQYVYSYNGYDQTIQRDASLWEVRLGVKYKF</sequence>
<keyword evidence="11" id="KW-1185">Reference proteome</keyword>
<evidence type="ECO:0000259" key="8">
    <source>
        <dbReference type="Pfam" id="PF07715"/>
    </source>
</evidence>
<evidence type="ECO:0000256" key="3">
    <source>
        <dbReference type="ARBA" id="ARBA00022452"/>
    </source>
</evidence>
<dbReference type="EMBL" id="JAJEWP010000002">
    <property type="protein sequence ID" value="MCC2616392.1"/>
    <property type="molecule type" value="Genomic_DNA"/>
</dbReference>
<dbReference type="SUPFAM" id="SSF49452">
    <property type="entry name" value="Starch-binding domain-like"/>
    <property type="match status" value="1"/>
</dbReference>
<evidence type="ECO:0000256" key="4">
    <source>
        <dbReference type="ARBA" id="ARBA00022692"/>
    </source>
</evidence>
<dbReference type="Gene3D" id="2.170.130.10">
    <property type="entry name" value="TonB-dependent receptor, plug domain"/>
    <property type="match status" value="1"/>
</dbReference>
<keyword evidence="4" id="KW-0812">Transmembrane</keyword>
<evidence type="ECO:0000313" key="11">
    <source>
        <dbReference type="Proteomes" id="UP001520878"/>
    </source>
</evidence>
<evidence type="ECO:0000313" key="10">
    <source>
        <dbReference type="EMBL" id="MCC2616392.1"/>
    </source>
</evidence>
<protein>
    <submittedName>
        <fullName evidence="10">TonB-dependent receptor</fullName>
    </submittedName>
</protein>
<evidence type="ECO:0000256" key="7">
    <source>
        <dbReference type="SAM" id="SignalP"/>
    </source>
</evidence>
<evidence type="ECO:0000259" key="9">
    <source>
        <dbReference type="Pfam" id="PF25183"/>
    </source>
</evidence>
<dbReference type="Proteomes" id="UP001520878">
    <property type="component" value="Unassembled WGS sequence"/>
</dbReference>
<proteinExistence type="predicted"/>
<dbReference type="PANTHER" id="PTHR30069:SF46">
    <property type="entry name" value="OAR PROTEIN"/>
    <property type="match status" value="1"/>
</dbReference>
<keyword evidence="3" id="KW-1134">Transmembrane beta strand</keyword>
<feature type="domain" description="TonB-dependent transporter Oar-like beta-barrel" evidence="9">
    <location>
        <begin position="245"/>
        <end position="308"/>
    </location>
</feature>
<feature type="chain" id="PRO_5046504929" evidence="7">
    <location>
        <begin position="27"/>
        <end position="1032"/>
    </location>
</feature>
<keyword evidence="2" id="KW-0813">Transport</keyword>
<dbReference type="InterPro" id="IPR036942">
    <property type="entry name" value="Beta-barrel_TonB_sf"/>
</dbReference>
<dbReference type="PANTHER" id="PTHR30069">
    <property type="entry name" value="TONB-DEPENDENT OUTER MEMBRANE RECEPTOR"/>
    <property type="match status" value="1"/>
</dbReference>
<dbReference type="InterPro" id="IPR039426">
    <property type="entry name" value="TonB-dep_rcpt-like"/>
</dbReference>
<gene>
    <name evidence="10" type="ORF">LJ739_09085</name>
</gene>
<organism evidence="10 11">
    <name type="scientific">Fluctibacter halophilus</name>
    <dbReference type="NCBI Taxonomy" id="226011"/>
    <lineage>
        <taxon>Bacteria</taxon>
        <taxon>Pseudomonadati</taxon>
        <taxon>Pseudomonadota</taxon>
        <taxon>Gammaproteobacteria</taxon>
        <taxon>Alteromonadales</taxon>
        <taxon>Alteromonadaceae</taxon>
        <taxon>Fluctibacter</taxon>
    </lineage>
</organism>
<dbReference type="InterPro" id="IPR013784">
    <property type="entry name" value="Carb-bd-like_fold"/>
</dbReference>
<feature type="domain" description="TonB-dependent receptor plug" evidence="8">
    <location>
        <begin position="139"/>
        <end position="236"/>
    </location>
</feature>
<dbReference type="SUPFAM" id="SSF56935">
    <property type="entry name" value="Porins"/>
    <property type="match status" value="1"/>
</dbReference>
<accession>A0ABS8G721</accession>
<dbReference type="InterPro" id="IPR012910">
    <property type="entry name" value="Plug_dom"/>
</dbReference>
<keyword evidence="7" id="KW-0732">Signal</keyword>
<comment type="subcellular location">
    <subcellularLocation>
        <location evidence="1">Cell outer membrane</location>
        <topology evidence="1">Multi-pass membrane protein</topology>
    </subcellularLocation>
</comment>
<evidence type="ECO:0000256" key="5">
    <source>
        <dbReference type="ARBA" id="ARBA00023136"/>
    </source>
</evidence>
<name>A0ABS8G721_9ALTE</name>
<dbReference type="Gene3D" id="2.40.170.20">
    <property type="entry name" value="TonB-dependent receptor, beta-barrel domain"/>
    <property type="match status" value="1"/>
</dbReference>
<evidence type="ECO:0000256" key="1">
    <source>
        <dbReference type="ARBA" id="ARBA00004571"/>
    </source>
</evidence>
<feature type="signal peptide" evidence="7">
    <location>
        <begin position="1"/>
        <end position="26"/>
    </location>
</feature>
<dbReference type="RefSeq" id="WP_229159617.1">
    <property type="nucleotide sequence ID" value="NZ_JAJEWP010000002.1"/>
</dbReference>
<evidence type="ECO:0000256" key="6">
    <source>
        <dbReference type="ARBA" id="ARBA00023237"/>
    </source>
</evidence>
<dbReference type="Pfam" id="PF13620">
    <property type="entry name" value="CarboxypepD_reg"/>
    <property type="match status" value="1"/>
</dbReference>
<keyword evidence="5" id="KW-0472">Membrane</keyword>
<dbReference type="Pfam" id="PF25183">
    <property type="entry name" value="OMP_b-brl_4"/>
    <property type="match status" value="2"/>
</dbReference>
<dbReference type="InterPro" id="IPR037066">
    <property type="entry name" value="Plug_dom_sf"/>
</dbReference>
<keyword evidence="10" id="KW-0675">Receptor</keyword>